<dbReference type="Proteomes" id="UP000032544">
    <property type="component" value="Unassembled WGS sequence"/>
</dbReference>
<dbReference type="Pfam" id="PF07228">
    <property type="entry name" value="SpoIIE"/>
    <property type="match status" value="1"/>
</dbReference>
<keyword evidence="10" id="KW-1185">Reference proteome</keyword>
<sequence>MLNKSIAYRLSVYISLAVIGVFIAFIGIFFIFNQSLIKESVKNKAMSQSNHVTSQVQRYIVTTSEVAGNIADQVIFYGQQDHADLFIQSLVIKYPFINAIYVKIDSTVTQLPYWSYFTYRDRDSITVQRGSRNISSCANEQVQFEKLIKKKDEGWSEPYLCERNNIVVAAYCSPIMVETPSGQKKRVGEVICELSLNELNKQVNSLKIGKEGFAFLMSNDGVYITHPVNDWILNRSIYDVHEKVLREDITATTKQVLAETKPGTLIAYPELFNFEKALVYYVPIQQNGWVLVSVLPYKELFEPLYLPVLQMLFFSVLGILIIYLTVTYIINQQIKPLSLVTKQLKSFSNLTGPYKDIPENEIIQVAESLNYMKSWYEKYLQTQSDEQKKKQRRQEDMNQASEIQQSFIKTIYPAFPDRTDIDLYSSYQPAKGVSGDLFDYFFIDDEHLILTMGDVSGKGVPAAFFMSVAQTTIKTNALVPKANIIVEKVNKELCTSNYHQFFLTLFLGVLNVKTGILEYCNAAHTPGYVLTKNGKVKELAQSHGLPLGLYSDKSYGSAKIQLNRDDTLVLYTDGVTEMLNENNEQYSNHQLVDNLISLTGKSPKEIVERLEKSFKMYMGHAQQADDITMLVFNYKA</sequence>
<dbReference type="InterPro" id="IPR036457">
    <property type="entry name" value="PPM-type-like_dom_sf"/>
</dbReference>
<comment type="subcellular location">
    <subcellularLocation>
        <location evidence="1">Cell membrane</location>
        <topology evidence="1">Multi-pass membrane protein</topology>
    </subcellularLocation>
</comment>
<dbReference type="GO" id="GO:0016791">
    <property type="term" value="F:phosphatase activity"/>
    <property type="evidence" value="ECO:0007669"/>
    <property type="project" value="TreeGrafter"/>
</dbReference>
<feature type="transmembrane region" description="Helical" evidence="7">
    <location>
        <begin position="12"/>
        <end position="32"/>
    </location>
</feature>
<dbReference type="Gene3D" id="3.30.450.20">
    <property type="entry name" value="PAS domain"/>
    <property type="match status" value="1"/>
</dbReference>
<evidence type="ECO:0000313" key="9">
    <source>
        <dbReference type="EMBL" id="KJF42157.1"/>
    </source>
</evidence>
<proteinExistence type="predicted"/>
<dbReference type="SMART" id="SM00331">
    <property type="entry name" value="PP2C_SIG"/>
    <property type="match status" value="1"/>
</dbReference>
<evidence type="ECO:0000256" key="2">
    <source>
        <dbReference type="ARBA" id="ARBA00022475"/>
    </source>
</evidence>
<keyword evidence="2" id="KW-1003">Cell membrane</keyword>
<comment type="caution">
    <text evidence="9">The sequence shown here is derived from an EMBL/GenBank/DDBJ whole genome shotgun (WGS) entry which is preliminary data.</text>
</comment>
<dbReference type="PANTHER" id="PTHR43156">
    <property type="entry name" value="STAGE II SPORULATION PROTEIN E-RELATED"/>
    <property type="match status" value="1"/>
</dbReference>
<dbReference type="PANTHER" id="PTHR43156:SF2">
    <property type="entry name" value="STAGE II SPORULATION PROTEIN E"/>
    <property type="match status" value="1"/>
</dbReference>
<evidence type="ECO:0000256" key="3">
    <source>
        <dbReference type="ARBA" id="ARBA00022692"/>
    </source>
</evidence>
<dbReference type="InterPro" id="IPR001932">
    <property type="entry name" value="PPM-type_phosphatase-like_dom"/>
</dbReference>
<evidence type="ECO:0000256" key="5">
    <source>
        <dbReference type="ARBA" id="ARBA00022989"/>
    </source>
</evidence>
<keyword evidence="6 7" id="KW-0472">Membrane</keyword>
<reference evidence="9 10" key="1">
    <citation type="submission" date="2014-09" db="EMBL/GenBank/DDBJ databases">
        <title>Draft Genome Sequence of Draconibacterium sp. JN14CK-3.</title>
        <authorList>
            <person name="Dong C."/>
            <person name="Lai Q."/>
            <person name="Shao Z."/>
        </authorList>
    </citation>
    <scope>NUCLEOTIDE SEQUENCE [LARGE SCALE GENOMIC DNA]</scope>
    <source>
        <strain evidence="9 10">JN14CK-3</strain>
    </source>
</reference>
<dbReference type="PATRIC" id="fig|1544798.3.peg.4236"/>
<dbReference type="EMBL" id="JRHC01000006">
    <property type="protein sequence ID" value="KJF42157.1"/>
    <property type="molecule type" value="Genomic_DNA"/>
</dbReference>
<dbReference type="RefSeq" id="WP_045032923.1">
    <property type="nucleotide sequence ID" value="NZ_JRHC01000006.1"/>
</dbReference>
<keyword evidence="3 7" id="KW-0812">Transmembrane</keyword>
<dbReference type="AlphaFoldDB" id="A0A0D8J5G4"/>
<accession>A0A0D8J5G4</accession>
<dbReference type="OrthoDB" id="9763484at2"/>
<evidence type="ECO:0000256" key="7">
    <source>
        <dbReference type="SAM" id="Phobius"/>
    </source>
</evidence>
<dbReference type="STRING" id="1544798.LH29_20305"/>
<keyword evidence="4" id="KW-0378">Hydrolase</keyword>
<evidence type="ECO:0000259" key="8">
    <source>
        <dbReference type="SMART" id="SM00331"/>
    </source>
</evidence>
<gene>
    <name evidence="9" type="ORF">LH29_20305</name>
</gene>
<dbReference type="GO" id="GO:0005886">
    <property type="term" value="C:plasma membrane"/>
    <property type="evidence" value="ECO:0007669"/>
    <property type="project" value="UniProtKB-SubCell"/>
</dbReference>
<dbReference type="SUPFAM" id="SSF81606">
    <property type="entry name" value="PP2C-like"/>
    <property type="match status" value="1"/>
</dbReference>
<evidence type="ECO:0000256" key="6">
    <source>
        <dbReference type="ARBA" id="ARBA00023136"/>
    </source>
</evidence>
<keyword evidence="5 7" id="KW-1133">Transmembrane helix</keyword>
<protein>
    <recommendedName>
        <fullName evidence="8">PPM-type phosphatase domain-containing protein</fullName>
    </recommendedName>
</protein>
<dbReference type="InterPro" id="IPR033479">
    <property type="entry name" value="dCache_1"/>
</dbReference>
<dbReference type="Gene3D" id="3.60.40.10">
    <property type="entry name" value="PPM-type phosphatase domain"/>
    <property type="match status" value="1"/>
</dbReference>
<dbReference type="InterPro" id="IPR052016">
    <property type="entry name" value="Bact_Sigma-Reg"/>
</dbReference>
<evidence type="ECO:0000256" key="4">
    <source>
        <dbReference type="ARBA" id="ARBA00022801"/>
    </source>
</evidence>
<feature type="domain" description="PPM-type phosphatase" evidence="8">
    <location>
        <begin position="418"/>
        <end position="634"/>
    </location>
</feature>
<dbReference type="Pfam" id="PF02743">
    <property type="entry name" value="dCache_1"/>
    <property type="match status" value="1"/>
</dbReference>
<name>A0A0D8J5G4_9BACT</name>
<evidence type="ECO:0000313" key="10">
    <source>
        <dbReference type="Proteomes" id="UP000032544"/>
    </source>
</evidence>
<dbReference type="CDD" id="cd12912">
    <property type="entry name" value="PDC2_MCP_like"/>
    <property type="match status" value="1"/>
</dbReference>
<organism evidence="9 10">
    <name type="scientific">Draconibacterium sediminis</name>
    <dbReference type="NCBI Taxonomy" id="1544798"/>
    <lineage>
        <taxon>Bacteria</taxon>
        <taxon>Pseudomonadati</taxon>
        <taxon>Bacteroidota</taxon>
        <taxon>Bacteroidia</taxon>
        <taxon>Marinilabiliales</taxon>
        <taxon>Prolixibacteraceae</taxon>
        <taxon>Draconibacterium</taxon>
    </lineage>
</organism>
<feature type="transmembrane region" description="Helical" evidence="7">
    <location>
        <begin position="304"/>
        <end position="330"/>
    </location>
</feature>
<evidence type="ECO:0000256" key="1">
    <source>
        <dbReference type="ARBA" id="ARBA00004651"/>
    </source>
</evidence>